<dbReference type="GO" id="GO:0070062">
    <property type="term" value="C:extracellular exosome"/>
    <property type="evidence" value="ECO:0007669"/>
    <property type="project" value="UniProtKB-ARBA"/>
</dbReference>
<dbReference type="Gene3D" id="3.40.50.800">
    <property type="entry name" value="Anticodon-binding domain"/>
    <property type="match status" value="1"/>
</dbReference>
<dbReference type="InterPro" id="IPR045864">
    <property type="entry name" value="aa-tRNA-synth_II/BPL/LPL"/>
</dbReference>
<evidence type="ECO:0000256" key="1">
    <source>
        <dbReference type="ARBA" id="ARBA00008226"/>
    </source>
</evidence>
<name>A0A1G2PS50_9BACT</name>
<feature type="domain" description="Aminoacyl-transfer RNA synthetases class-II family profile" evidence="9">
    <location>
        <begin position="8"/>
        <end position="358"/>
    </location>
</feature>
<protein>
    <recommendedName>
        <fullName evidence="2">glycine--tRNA ligase</fullName>
        <ecNumber evidence="2">6.1.1.14</ecNumber>
    </recommendedName>
</protein>
<evidence type="ECO:0000313" key="11">
    <source>
        <dbReference type="Proteomes" id="UP000178646"/>
    </source>
</evidence>
<dbReference type="GO" id="GO:0004820">
    <property type="term" value="F:glycine-tRNA ligase activity"/>
    <property type="evidence" value="ECO:0007669"/>
    <property type="project" value="UniProtKB-EC"/>
</dbReference>
<dbReference type="CDD" id="cd00774">
    <property type="entry name" value="GlyRS-like_core"/>
    <property type="match status" value="1"/>
</dbReference>
<keyword evidence="6" id="KW-0067">ATP-binding</keyword>
<keyword evidence="7" id="KW-0648">Protein biosynthesis</keyword>
<dbReference type="GO" id="GO:0005737">
    <property type="term" value="C:cytoplasm"/>
    <property type="evidence" value="ECO:0007669"/>
    <property type="project" value="InterPro"/>
</dbReference>
<proteinExistence type="inferred from homology"/>
<dbReference type="CDD" id="cd00858">
    <property type="entry name" value="GlyRS_anticodon"/>
    <property type="match status" value="1"/>
</dbReference>
<keyword evidence="5" id="KW-0547">Nucleotide-binding</keyword>
<evidence type="ECO:0000313" key="10">
    <source>
        <dbReference type="EMBL" id="OHA51123.1"/>
    </source>
</evidence>
<reference evidence="10 11" key="1">
    <citation type="journal article" date="2016" name="Nat. Commun.">
        <title>Thousands of microbial genomes shed light on interconnected biogeochemical processes in an aquifer system.</title>
        <authorList>
            <person name="Anantharaman K."/>
            <person name="Brown C.T."/>
            <person name="Hug L.A."/>
            <person name="Sharon I."/>
            <person name="Castelle C.J."/>
            <person name="Probst A.J."/>
            <person name="Thomas B.C."/>
            <person name="Singh A."/>
            <person name="Wilkins M.J."/>
            <person name="Karaoz U."/>
            <person name="Brodie E.L."/>
            <person name="Williams K.H."/>
            <person name="Hubbard S.S."/>
            <person name="Banfield J.F."/>
        </authorList>
    </citation>
    <scope>NUCLEOTIDE SEQUENCE [LARGE SCALE GENOMIC DNA]</scope>
</reference>
<dbReference type="GO" id="GO:0004081">
    <property type="term" value="F:bis(5'-nucleosyl)-tetraphosphatase (asymmetrical) activity"/>
    <property type="evidence" value="ECO:0007669"/>
    <property type="project" value="UniProtKB-ARBA"/>
</dbReference>
<dbReference type="Pfam" id="PF03129">
    <property type="entry name" value="HGTP_anticodon"/>
    <property type="match status" value="1"/>
</dbReference>
<dbReference type="FunFam" id="3.40.50.800:FF:000002">
    <property type="entry name" value="Glycine--tRNA ligase"/>
    <property type="match status" value="1"/>
</dbReference>
<evidence type="ECO:0000256" key="2">
    <source>
        <dbReference type="ARBA" id="ARBA00012829"/>
    </source>
</evidence>
<dbReference type="InterPro" id="IPR004154">
    <property type="entry name" value="Anticodon-bd"/>
</dbReference>
<dbReference type="GO" id="GO:0015966">
    <property type="term" value="P:diadenosine tetraphosphate biosynthetic process"/>
    <property type="evidence" value="ECO:0007669"/>
    <property type="project" value="UniProtKB-ARBA"/>
</dbReference>
<accession>A0A1G2PS50</accession>
<dbReference type="PRINTS" id="PR01043">
    <property type="entry name" value="TRNASYNTHGLY"/>
</dbReference>
<keyword evidence="4 10" id="KW-0436">Ligase</keyword>
<keyword evidence="3" id="KW-0963">Cytoplasm</keyword>
<dbReference type="GO" id="GO:0006426">
    <property type="term" value="P:glycyl-tRNA aminoacylation"/>
    <property type="evidence" value="ECO:0007669"/>
    <property type="project" value="InterPro"/>
</dbReference>
<evidence type="ECO:0000256" key="7">
    <source>
        <dbReference type="ARBA" id="ARBA00022917"/>
    </source>
</evidence>
<dbReference type="AlphaFoldDB" id="A0A1G2PS50"/>
<evidence type="ECO:0000259" key="9">
    <source>
        <dbReference type="PROSITE" id="PS50862"/>
    </source>
</evidence>
<sequence>MQESNKLEKIISLCKRRGFVFPGSEIYGGFAGTYDWGPLGTELRRNVVNEWTEAMQSHDNMAMLDSSIFTAAKVWEASGHISGFSDPMVVCNHCHTKFRADHLLDAMGVVADEKMTEKQINAIFDEHRAKLHCPVCGKKDFGKVVAKSLLATSTLGRFEDEDEEVYLRGETAQGIFINYKNVLASGMYSIPFGIYQVGKAFRNEISPRQFLFRKREFEQMEMQYFVSPKEAPEVYEEWRKERMAYYNRLGVKKEKLRWKQHENLVFYAKDAWDIQYEYPFGWNELEGVHYRGDYDLSQHQKFSGVDMTYYDEKTKERYVPHVVETSVGVDRTVLMLLADAYDEDEMNGETRFVLRFKPSIAPVKVAVFPLLKNKPELVNKAREVFTDLKKEIRPIMFDDNGNIGKRYRRQDEIGTPFCVTIDFDTLENDTVTVRDRDMGKQERVKISELIDILKNSLK</sequence>
<dbReference type="SUPFAM" id="SSF52954">
    <property type="entry name" value="Class II aaRS ABD-related"/>
    <property type="match status" value="1"/>
</dbReference>
<dbReference type="PROSITE" id="PS50862">
    <property type="entry name" value="AA_TRNA_LIGASE_II"/>
    <property type="match status" value="1"/>
</dbReference>
<dbReference type="EMBL" id="MHSU01000007">
    <property type="protein sequence ID" value="OHA51123.1"/>
    <property type="molecule type" value="Genomic_DNA"/>
</dbReference>
<dbReference type="InterPro" id="IPR006195">
    <property type="entry name" value="aa-tRNA-synth_II"/>
</dbReference>
<dbReference type="Gene3D" id="3.30.930.10">
    <property type="entry name" value="Bira Bifunctional Protein, Domain 2"/>
    <property type="match status" value="1"/>
</dbReference>
<dbReference type="InterPro" id="IPR033731">
    <property type="entry name" value="GlyRS-like_core"/>
</dbReference>
<dbReference type="GO" id="GO:0005524">
    <property type="term" value="F:ATP binding"/>
    <property type="evidence" value="ECO:0007669"/>
    <property type="project" value="UniProtKB-KW"/>
</dbReference>
<dbReference type="Proteomes" id="UP000178646">
    <property type="component" value="Unassembled WGS sequence"/>
</dbReference>
<dbReference type="InterPro" id="IPR036621">
    <property type="entry name" value="Anticodon-bd_dom_sf"/>
</dbReference>
<evidence type="ECO:0000256" key="8">
    <source>
        <dbReference type="ARBA" id="ARBA00023146"/>
    </source>
</evidence>
<dbReference type="InterPro" id="IPR027031">
    <property type="entry name" value="Gly-tRNA_synthase/POLG2"/>
</dbReference>
<dbReference type="EC" id="6.1.1.14" evidence="2"/>
<organism evidence="10 11">
    <name type="scientific">Candidatus Terrybacteria bacterium RIFCSPHIGHO2_02_41_19</name>
    <dbReference type="NCBI Taxonomy" id="1802364"/>
    <lineage>
        <taxon>Bacteria</taxon>
        <taxon>Candidatus Terryibacteriota</taxon>
    </lineage>
</organism>
<dbReference type="InterPro" id="IPR002315">
    <property type="entry name" value="tRNA-synt_gly"/>
</dbReference>
<dbReference type="PANTHER" id="PTHR10745">
    <property type="entry name" value="GLYCYL-TRNA SYNTHETASE/DNA POLYMERASE SUBUNIT GAMMA-2"/>
    <property type="match status" value="1"/>
</dbReference>
<evidence type="ECO:0000256" key="5">
    <source>
        <dbReference type="ARBA" id="ARBA00022741"/>
    </source>
</evidence>
<evidence type="ECO:0000256" key="4">
    <source>
        <dbReference type="ARBA" id="ARBA00022598"/>
    </source>
</evidence>
<dbReference type="Pfam" id="PF00587">
    <property type="entry name" value="tRNA-synt_2b"/>
    <property type="match status" value="1"/>
</dbReference>
<comment type="caution">
    <text evidence="10">The sequence shown here is derived from an EMBL/GenBank/DDBJ whole genome shotgun (WGS) entry which is preliminary data.</text>
</comment>
<dbReference type="PANTHER" id="PTHR10745:SF8">
    <property type="entry name" value="DNA POLYMERASE SUBUNIT GAMMA-2, MITOCHONDRIAL"/>
    <property type="match status" value="1"/>
</dbReference>
<keyword evidence="8" id="KW-0030">Aminoacyl-tRNA synthetase</keyword>
<dbReference type="NCBIfam" id="TIGR00389">
    <property type="entry name" value="glyS_dimeric"/>
    <property type="match status" value="1"/>
</dbReference>
<evidence type="ECO:0000256" key="3">
    <source>
        <dbReference type="ARBA" id="ARBA00022490"/>
    </source>
</evidence>
<dbReference type="NCBIfam" id="NF003211">
    <property type="entry name" value="PRK04173.1"/>
    <property type="match status" value="1"/>
</dbReference>
<gene>
    <name evidence="10" type="ORF">A2W59_00195</name>
</gene>
<comment type="similarity">
    <text evidence="1">Belongs to the class-II aminoacyl-tRNA synthetase family.</text>
</comment>
<evidence type="ECO:0000256" key="6">
    <source>
        <dbReference type="ARBA" id="ARBA00022840"/>
    </source>
</evidence>
<dbReference type="SUPFAM" id="SSF55681">
    <property type="entry name" value="Class II aaRS and biotin synthetases"/>
    <property type="match status" value="1"/>
</dbReference>
<dbReference type="GO" id="GO:1990742">
    <property type="term" value="C:microvesicle"/>
    <property type="evidence" value="ECO:0007669"/>
    <property type="project" value="UniProtKB-ARBA"/>
</dbReference>
<dbReference type="InterPro" id="IPR002314">
    <property type="entry name" value="aa-tRNA-synt_IIb"/>
</dbReference>